<dbReference type="Gene3D" id="3.40.50.720">
    <property type="entry name" value="NAD(P)-binding Rossmann-like Domain"/>
    <property type="match status" value="1"/>
</dbReference>
<dbReference type="SUPFAM" id="SSF48179">
    <property type="entry name" value="6-phosphogluconate dehydrogenase C-terminal domain-like"/>
    <property type="match status" value="1"/>
</dbReference>
<evidence type="ECO:0000259" key="12">
    <source>
        <dbReference type="Pfam" id="PF02558"/>
    </source>
</evidence>
<keyword evidence="15" id="KW-1185">Reference proteome</keyword>
<dbReference type="Pfam" id="PF02558">
    <property type="entry name" value="ApbA"/>
    <property type="match status" value="1"/>
</dbReference>
<dbReference type="GO" id="GO:0050661">
    <property type="term" value="F:NADP binding"/>
    <property type="evidence" value="ECO:0007669"/>
    <property type="project" value="TreeGrafter"/>
</dbReference>
<feature type="domain" description="Ketopantoate reductase C-terminal" evidence="13">
    <location>
        <begin position="181"/>
        <end position="299"/>
    </location>
</feature>
<evidence type="ECO:0000313" key="14">
    <source>
        <dbReference type="EMBL" id="SOC35325.1"/>
    </source>
</evidence>
<dbReference type="InterPro" id="IPR036291">
    <property type="entry name" value="NAD(P)-bd_dom_sf"/>
</dbReference>
<reference evidence="15" key="1">
    <citation type="submission" date="2017-08" db="EMBL/GenBank/DDBJ databases">
        <authorList>
            <person name="Varghese N."/>
            <person name="Submissions S."/>
        </authorList>
    </citation>
    <scope>NUCLEOTIDE SEQUENCE [LARGE SCALE GENOMIC DNA]</scope>
    <source>
        <strain evidence="15">JC23</strain>
    </source>
</reference>
<gene>
    <name evidence="14" type="ORF">SAMN05877842_101369</name>
</gene>
<name>A0A285U086_9BACL</name>
<organism evidence="14 15">
    <name type="scientific">Ureibacillus acetophenoni</name>
    <dbReference type="NCBI Taxonomy" id="614649"/>
    <lineage>
        <taxon>Bacteria</taxon>
        <taxon>Bacillati</taxon>
        <taxon>Bacillota</taxon>
        <taxon>Bacilli</taxon>
        <taxon>Bacillales</taxon>
        <taxon>Caryophanaceae</taxon>
        <taxon>Ureibacillus</taxon>
    </lineage>
</organism>
<dbReference type="Gene3D" id="1.10.1040.10">
    <property type="entry name" value="N-(1-d-carboxylethyl)-l-norvaline Dehydrogenase, domain 2"/>
    <property type="match status" value="1"/>
</dbReference>
<evidence type="ECO:0000256" key="11">
    <source>
        <dbReference type="RuleBase" id="RU362068"/>
    </source>
</evidence>
<dbReference type="InterPro" id="IPR050838">
    <property type="entry name" value="Ketopantoate_reductase"/>
</dbReference>
<keyword evidence="7 11" id="KW-0521">NADP</keyword>
<dbReference type="InterPro" id="IPR013328">
    <property type="entry name" value="6PGD_dom2"/>
</dbReference>
<comment type="similarity">
    <text evidence="3 11">Belongs to the ketopantoate reductase family.</text>
</comment>
<evidence type="ECO:0000256" key="4">
    <source>
        <dbReference type="ARBA" id="ARBA00013014"/>
    </source>
</evidence>
<evidence type="ECO:0000256" key="7">
    <source>
        <dbReference type="ARBA" id="ARBA00022857"/>
    </source>
</evidence>
<evidence type="ECO:0000256" key="1">
    <source>
        <dbReference type="ARBA" id="ARBA00002919"/>
    </source>
</evidence>
<keyword evidence="8 11" id="KW-0560">Oxidoreductase</keyword>
<dbReference type="NCBIfam" id="TIGR00745">
    <property type="entry name" value="apbA_panE"/>
    <property type="match status" value="1"/>
</dbReference>
<dbReference type="Proteomes" id="UP000219252">
    <property type="component" value="Unassembled WGS sequence"/>
</dbReference>
<dbReference type="InterPro" id="IPR003710">
    <property type="entry name" value="ApbA"/>
</dbReference>
<evidence type="ECO:0000256" key="5">
    <source>
        <dbReference type="ARBA" id="ARBA00019465"/>
    </source>
</evidence>
<keyword evidence="6 11" id="KW-0566">Pantothenate biosynthesis</keyword>
<dbReference type="PANTHER" id="PTHR43765:SF2">
    <property type="entry name" value="2-DEHYDROPANTOATE 2-REDUCTASE"/>
    <property type="match status" value="1"/>
</dbReference>
<dbReference type="PANTHER" id="PTHR43765">
    <property type="entry name" value="2-DEHYDROPANTOATE 2-REDUCTASE-RELATED"/>
    <property type="match status" value="1"/>
</dbReference>
<dbReference type="InterPro" id="IPR013332">
    <property type="entry name" value="KPR_N"/>
</dbReference>
<accession>A0A285U086</accession>
<dbReference type="GO" id="GO:0005737">
    <property type="term" value="C:cytoplasm"/>
    <property type="evidence" value="ECO:0007669"/>
    <property type="project" value="TreeGrafter"/>
</dbReference>
<comment type="pathway">
    <text evidence="2 11">Cofactor biosynthesis; (R)-pantothenate biosynthesis; (R)-pantoate from 3-methyl-2-oxobutanoate: step 2/2.</text>
</comment>
<dbReference type="SUPFAM" id="SSF51735">
    <property type="entry name" value="NAD(P)-binding Rossmann-fold domains"/>
    <property type="match status" value="1"/>
</dbReference>
<evidence type="ECO:0000313" key="15">
    <source>
        <dbReference type="Proteomes" id="UP000219252"/>
    </source>
</evidence>
<protein>
    <recommendedName>
        <fullName evidence="5 11">2-dehydropantoate 2-reductase</fullName>
        <ecNumber evidence="4 11">1.1.1.169</ecNumber>
    </recommendedName>
    <alternativeName>
        <fullName evidence="9 11">Ketopantoate reductase</fullName>
    </alternativeName>
</protein>
<dbReference type="InterPro" id="IPR008927">
    <property type="entry name" value="6-PGluconate_DH-like_C_sf"/>
</dbReference>
<evidence type="ECO:0000256" key="9">
    <source>
        <dbReference type="ARBA" id="ARBA00032024"/>
    </source>
</evidence>
<dbReference type="GO" id="GO:0015940">
    <property type="term" value="P:pantothenate biosynthetic process"/>
    <property type="evidence" value="ECO:0007669"/>
    <property type="project" value="UniProtKB-UniPathway"/>
</dbReference>
<evidence type="ECO:0000256" key="10">
    <source>
        <dbReference type="ARBA" id="ARBA00048793"/>
    </source>
</evidence>
<sequence length="307" mass="34452">MENGGYNVEVVVIGAGSVGMLVASFLSQENNVTLVTRRSEQAEELNRNGLIRKNIDDTISQSSVLAIPEFPPVHTSSLVVVAVKYGQLQSIYPLLTSLPEDTPLLFLQNGLAHFEEVLTLPQKNIAFGSCQFGAQKENDHTVIHRGFGVLKIAIERGDKDLFKLLRQNNEPYFQFEYVSNAEQMLFDKALLNCFINPLTALLKVKNGYLIGHKPTFQILEQLFFELKNAFPDEMSHFNFDDVISLCKKTATNTSSMLTDFINERPSEIETIAGAILKKADKKSINLPTLTTLYYLIKAAEEKRVEKM</sequence>
<dbReference type="InterPro" id="IPR013752">
    <property type="entry name" value="KPA_reductase"/>
</dbReference>
<dbReference type="EMBL" id="OBQC01000001">
    <property type="protein sequence ID" value="SOC35325.1"/>
    <property type="molecule type" value="Genomic_DNA"/>
</dbReference>
<dbReference type="UniPathway" id="UPA00028">
    <property type="reaction ID" value="UER00004"/>
</dbReference>
<evidence type="ECO:0000256" key="8">
    <source>
        <dbReference type="ARBA" id="ARBA00023002"/>
    </source>
</evidence>
<dbReference type="Pfam" id="PF08546">
    <property type="entry name" value="ApbA_C"/>
    <property type="match status" value="1"/>
</dbReference>
<comment type="catalytic activity">
    <reaction evidence="10 11">
        <text>(R)-pantoate + NADP(+) = 2-dehydropantoate + NADPH + H(+)</text>
        <dbReference type="Rhea" id="RHEA:16233"/>
        <dbReference type="ChEBI" id="CHEBI:11561"/>
        <dbReference type="ChEBI" id="CHEBI:15378"/>
        <dbReference type="ChEBI" id="CHEBI:15980"/>
        <dbReference type="ChEBI" id="CHEBI:57783"/>
        <dbReference type="ChEBI" id="CHEBI:58349"/>
        <dbReference type="EC" id="1.1.1.169"/>
    </reaction>
</comment>
<comment type="function">
    <text evidence="1 11">Catalyzes the NADPH-dependent reduction of ketopantoate into pantoic acid.</text>
</comment>
<dbReference type="EC" id="1.1.1.169" evidence="4 11"/>
<evidence type="ECO:0000256" key="6">
    <source>
        <dbReference type="ARBA" id="ARBA00022655"/>
    </source>
</evidence>
<proteinExistence type="inferred from homology"/>
<feature type="domain" description="Ketopantoate reductase N-terminal" evidence="12">
    <location>
        <begin position="10"/>
        <end position="152"/>
    </location>
</feature>
<evidence type="ECO:0000256" key="3">
    <source>
        <dbReference type="ARBA" id="ARBA00007870"/>
    </source>
</evidence>
<dbReference type="AlphaFoldDB" id="A0A285U086"/>
<evidence type="ECO:0000259" key="13">
    <source>
        <dbReference type="Pfam" id="PF08546"/>
    </source>
</evidence>
<evidence type="ECO:0000256" key="2">
    <source>
        <dbReference type="ARBA" id="ARBA00004994"/>
    </source>
</evidence>
<dbReference type="GO" id="GO:0008677">
    <property type="term" value="F:2-dehydropantoate 2-reductase activity"/>
    <property type="evidence" value="ECO:0007669"/>
    <property type="project" value="UniProtKB-EC"/>
</dbReference>